<dbReference type="GO" id="GO:0046872">
    <property type="term" value="F:metal ion binding"/>
    <property type="evidence" value="ECO:0007669"/>
    <property type="project" value="UniProtKB-KW"/>
</dbReference>
<feature type="compositionally biased region" description="Basic and acidic residues" evidence="7">
    <location>
        <begin position="183"/>
        <end position="194"/>
    </location>
</feature>
<evidence type="ECO:0000313" key="10">
    <source>
        <dbReference type="Proteomes" id="UP000308713"/>
    </source>
</evidence>
<dbReference type="GO" id="GO:0004065">
    <property type="term" value="F:arylsulfatase activity"/>
    <property type="evidence" value="ECO:0007669"/>
    <property type="project" value="TreeGrafter"/>
</dbReference>
<proteinExistence type="inferred from homology"/>
<sequence length="514" mass="57871">MKKIILCIILIIAVLPKLVAQKNKKPNVIMIYTDDHRFTGVHALGGQALSTPNLDNLAYTGISFTNAYLMGAFSGATCIPSRAMLLTGRHLFDLDGIGNNIPTNHTMMGEAFMNAGYYAYHVGKWHQDTQSLARGFTSGGLVMGKPVYLQDHFRMPFSQWNKAGNYPKENAFLINWDENGKEVRRPVTKNDKRGPTGTETDGPHSSEVIANGAIDFISSYSEKKKPFFMYLAFHAPHDPRQAPKAYKDMYPEADIALPPSHMLQHPFDNGHIVLRDEQLAPWPRTKQVAQKQLSDYYAIITHLDAQIGRVITALKESGQYDNSIIVVAGDSGLAVGNHGLIGKQNIYDEDGIHIPFIISGGFLDTSNKGRREKAFCYNYDIFPTLCDMAGIKTPGSVTGKSLVPIINHEVNQVRDYTYHAYRQHQRAFRKGDYKLIEYVRAPDSNNKKGDFIAGSRVTQLFNITKDPWETFNLADFPEYTELVEQLRKEMKTKAVELGDLADGKRTQVDFWKYY</sequence>
<dbReference type="OrthoDB" id="9815108at2"/>
<accession>A0A5C4SG44</accession>
<keyword evidence="5" id="KW-0378">Hydrolase</keyword>
<feature type="region of interest" description="Disordered" evidence="7">
    <location>
        <begin position="183"/>
        <end position="205"/>
    </location>
</feature>
<comment type="cofactor">
    <cofactor evidence="1">
        <name>Ca(2+)</name>
        <dbReference type="ChEBI" id="CHEBI:29108"/>
    </cofactor>
</comment>
<dbReference type="PANTHER" id="PTHR42693">
    <property type="entry name" value="ARYLSULFATASE FAMILY MEMBER"/>
    <property type="match status" value="1"/>
</dbReference>
<reference evidence="9 10" key="1">
    <citation type="submission" date="2019-05" db="EMBL/GenBank/DDBJ databases">
        <title>Tamlana fucoidanivorans sp. nov., isolated from the surface of algae collected from Fujian province in China.</title>
        <authorList>
            <person name="Li J."/>
        </authorList>
    </citation>
    <scope>NUCLEOTIDE SEQUENCE [LARGE SCALE GENOMIC DNA]</scope>
    <source>
        <strain evidence="9 10">CW2-9</strain>
    </source>
</reference>
<evidence type="ECO:0000256" key="6">
    <source>
        <dbReference type="ARBA" id="ARBA00022837"/>
    </source>
</evidence>
<dbReference type="RefSeq" id="WP_139698331.1">
    <property type="nucleotide sequence ID" value="NZ_CP074074.1"/>
</dbReference>
<dbReference type="InterPro" id="IPR000917">
    <property type="entry name" value="Sulfatase_N"/>
</dbReference>
<dbReference type="SUPFAM" id="SSF53649">
    <property type="entry name" value="Alkaline phosphatase-like"/>
    <property type="match status" value="1"/>
</dbReference>
<keyword evidence="10" id="KW-1185">Reference proteome</keyword>
<feature type="domain" description="Sulfatase N-terminal" evidence="8">
    <location>
        <begin position="26"/>
        <end position="391"/>
    </location>
</feature>
<protein>
    <submittedName>
        <fullName evidence="9">Arylsulfatase</fullName>
    </submittedName>
</protein>
<dbReference type="InterPro" id="IPR017850">
    <property type="entry name" value="Alkaline_phosphatase_core_sf"/>
</dbReference>
<keyword evidence="3" id="KW-0479">Metal-binding</keyword>
<dbReference type="InterPro" id="IPR050738">
    <property type="entry name" value="Sulfatase"/>
</dbReference>
<dbReference type="CDD" id="cd16155">
    <property type="entry name" value="sulfatase_like"/>
    <property type="match status" value="1"/>
</dbReference>
<dbReference type="EMBL" id="VDCS01000013">
    <property type="protein sequence ID" value="TNJ42548.1"/>
    <property type="molecule type" value="Genomic_DNA"/>
</dbReference>
<evidence type="ECO:0000313" key="9">
    <source>
        <dbReference type="EMBL" id="TNJ42548.1"/>
    </source>
</evidence>
<evidence type="ECO:0000256" key="1">
    <source>
        <dbReference type="ARBA" id="ARBA00001913"/>
    </source>
</evidence>
<keyword evidence="4" id="KW-0732">Signal</keyword>
<evidence type="ECO:0000256" key="5">
    <source>
        <dbReference type="ARBA" id="ARBA00022801"/>
    </source>
</evidence>
<dbReference type="AlphaFoldDB" id="A0A5C4SG44"/>
<comment type="similarity">
    <text evidence="2">Belongs to the sulfatase family.</text>
</comment>
<evidence type="ECO:0000256" key="3">
    <source>
        <dbReference type="ARBA" id="ARBA00022723"/>
    </source>
</evidence>
<evidence type="ECO:0000256" key="4">
    <source>
        <dbReference type="ARBA" id="ARBA00022729"/>
    </source>
</evidence>
<keyword evidence="6" id="KW-0106">Calcium</keyword>
<dbReference type="PANTHER" id="PTHR42693:SF42">
    <property type="entry name" value="ARYLSULFATASE G"/>
    <property type="match status" value="1"/>
</dbReference>
<comment type="caution">
    <text evidence="9">The sequence shown here is derived from an EMBL/GenBank/DDBJ whole genome shotgun (WGS) entry which is preliminary data.</text>
</comment>
<evidence type="ECO:0000256" key="2">
    <source>
        <dbReference type="ARBA" id="ARBA00008779"/>
    </source>
</evidence>
<organism evidence="9 10">
    <name type="scientific">Allotamlana fucoidanivorans</name>
    <dbReference type="NCBI Taxonomy" id="2583814"/>
    <lineage>
        <taxon>Bacteria</taxon>
        <taxon>Pseudomonadati</taxon>
        <taxon>Bacteroidota</taxon>
        <taxon>Flavobacteriia</taxon>
        <taxon>Flavobacteriales</taxon>
        <taxon>Flavobacteriaceae</taxon>
        <taxon>Allotamlana</taxon>
    </lineage>
</organism>
<dbReference type="Pfam" id="PF00884">
    <property type="entry name" value="Sulfatase"/>
    <property type="match status" value="1"/>
</dbReference>
<name>A0A5C4SG44_9FLAO</name>
<evidence type="ECO:0000256" key="7">
    <source>
        <dbReference type="SAM" id="MobiDB-lite"/>
    </source>
</evidence>
<gene>
    <name evidence="9" type="ORF">FGF67_13715</name>
</gene>
<dbReference type="Proteomes" id="UP000308713">
    <property type="component" value="Unassembled WGS sequence"/>
</dbReference>
<dbReference type="Gene3D" id="3.40.720.10">
    <property type="entry name" value="Alkaline Phosphatase, subunit A"/>
    <property type="match status" value="1"/>
</dbReference>
<evidence type="ECO:0000259" key="8">
    <source>
        <dbReference type="Pfam" id="PF00884"/>
    </source>
</evidence>